<dbReference type="STRING" id="6239.Y62H9A.4.2"/>
<dbReference type="AGR" id="WB:WBGene00013392"/>
<feature type="signal peptide" evidence="2">
    <location>
        <begin position="1"/>
        <end position="17"/>
    </location>
</feature>
<feature type="chain" id="PRO_5004338735" evidence="2">
    <location>
        <begin position="18"/>
        <end position="212"/>
    </location>
</feature>
<feature type="compositionally biased region" description="Low complexity" evidence="1">
    <location>
        <begin position="36"/>
        <end position="46"/>
    </location>
</feature>
<feature type="compositionally biased region" description="Basic and acidic residues" evidence="1">
    <location>
        <begin position="49"/>
        <end position="62"/>
    </location>
</feature>
<evidence type="ECO:0007829" key="6">
    <source>
        <dbReference type="PeptideAtlas" id="Q9XWT4"/>
    </source>
</evidence>
<evidence type="ECO:0000313" key="3">
    <source>
        <dbReference type="EMBL" id="CAA21561.1"/>
    </source>
</evidence>
<dbReference type="GeneID" id="190461"/>
<evidence type="ECO:0000256" key="2">
    <source>
        <dbReference type="SAM" id="SignalP"/>
    </source>
</evidence>
<dbReference type="HOGENOM" id="CLU_1300680_0_0_1"/>
<dbReference type="AlphaFoldDB" id="Q9XWT4"/>
<dbReference type="PANTHER" id="PTHR38633">
    <property type="entry name" value="PROTEIN CBG15573-RELATED"/>
    <property type="match status" value="1"/>
</dbReference>
<dbReference type="PeptideAtlas" id="Q9XWT4"/>
<dbReference type="WormBase" id="Y62H9A.4">
    <property type="protein sequence ID" value="CE19240"/>
    <property type="gene ID" value="WBGene00013392"/>
    <property type="gene designation" value="Y62H9A.4"/>
</dbReference>
<dbReference type="EMBL" id="BX284606">
    <property type="protein sequence ID" value="CAA21561.1"/>
    <property type="molecule type" value="Genomic_DNA"/>
</dbReference>
<dbReference type="FunCoup" id="Q9XWT4">
    <property type="interactions" value="1592"/>
</dbReference>
<dbReference type="PIR" id="T27260">
    <property type="entry name" value="T27260"/>
</dbReference>
<dbReference type="OrthoDB" id="5867637at2759"/>
<name>Q9XWT4_CAEEL</name>
<gene>
    <name evidence="5" type="primary">y62h9a.4</name>
    <name evidence="3" type="ORF">CELE_Y62H9A.4</name>
    <name evidence="3 5" type="ORF">Y62H9A.4</name>
</gene>
<dbReference type="RefSeq" id="NP_509985.1">
    <property type="nucleotide sequence ID" value="NM_077584.6"/>
</dbReference>
<dbReference type="Proteomes" id="UP000001940">
    <property type="component" value="Chromosome X"/>
</dbReference>
<keyword evidence="4" id="KW-1185">Reference proteome</keyword>
<sequence>MYALFLSVIACAVVVSANQYNDYGTISHYPGHHSNNRYSTSDSSDSSENELKSRSNSDERYPEYPGVYAPQPPATNYGTNGNEYRPPNNVYEQNEYEQCKEIKHFSVHKHRTARADIKTVERKGKTYNIIACPNSGKPYALVAKKEGTDASFKFETEFVIQDTILLASGYNFDYVAKCDDKNFVGKSFNDREVAIRKVTCVELPGPRPLTGF</sequence>
<evidence type="ECO:0000313" key="4">
    <source>
        <dbReference type="Proteomes" id="UP000001940"/>
    </source>
</evidence>
<evidence type="ECO:0000256" key="1">
    <source>
        <dbReference type="SAM" id="MobiDB-lite"/>
    </source>
</evidence>
<protein>
    <submittedName>
        <fullName evidence="3">DUF4362 domain-containing protein</fullName>
    </submittedName>
</protein>
<dbReference type="PaxDb" id="6239-Y62H9A.4.1"/>
<dbReference type="CTD" id="190461"/>
<dbReference type="PANTHER" id="PTHR38633:SF3">
    <property type="entry name" value="DUF4362 DOMAIN-CONTAINING PROTEIN"/>
    <property type="match status" value="1"/>
</dbReference>
<keyword evidence="6" id="KW-1267">Proteomics identification</keyword>
<feature type="region of interest" description="Disordered" evidence="1">
    <location>
        <begin position="27"/>
        <end position="82"/>
    </location>
</feature>
<dbReference type="InParanoid" id="Q9XWT4"/>
<proteinExistence type="evidence at protein level"/>
<dbReference type="UCSC" id="Y62H9A.4">
    <property type="organism name" value="c. elegans"/>
</dbReference>
<dbReference type="KEGG" id="cel:CELE_Y62H9A.4"/>
<reference evidence="3 4" key="1">
    <citation type="journal article" date="1998" name="Science">
        <title>Genome sequence of the nematode C. elegans: a platform for investigating biology.</title>
        <authorList>
            <consortium name="The C. elegans sequencing consortium"/>
            <person name="Sulson J.E."/>
            <person name="Waterston R."/>
        </authorList>
    </citation>
    <scope>NUCLEOTIDE SEQUENCE [LARGE SCALE GENOMIC DNA]</scope>
    <source>
        <strain evidence="3 4">Bristol N2</strain>
    </source>
</reference>
<keyword evidence="2" id="KW-0732">Signal</keyword>
<organism evidence="3 4">
    <name type="scientific">Caenorhabditis elegans</name>
    <dbReference type="NCBI Taxonomy" id="6239"/>
    <lineage>
        <taxon>Eukaryota</taxon>
        <taxon>Metazoa</taxon>
        <taxon>Ecdysozoa</taxon>
        <taxon>Nematoda</taxon>
        <taxon>Chromadorea</taxon>
        <taxon>Rhabditida</taxon>
        <taxon>Rhabditina</taxon>
        <taxon>Rhabditomorpha</taxon>
        <taxon>Rhabditoidea</taxon>
        <taxon>Rhabditidae</taxon>
        <taxon>Peloderinae</taxon>
        <taxon>Caenorhabditis</taxon>
    </lineage>
</organism>
<accession>Q9XWT4</accession>
<dbReference type="Bgee" id="WBGene00013392">
    <property type="expression patterns" value="Expressed in adult organism and 2 other cell types or tissues"/>
</dbReference>
<dbReference type="eggNOG" id="ENOG502TI90">
    <property type="taxonomic scope" value="Eukaryota"/>
</dbReference>
<evidence type="ECO:0000313" key="5">
    <source>
        <dbReference type="WormBase" id="Y62H9A.4"/>
    </source>
</evidence>